<dbReference type="Proteomes" id="UP000887576">
    <property type="component" value="Unplaced"/>
</dbReference>
<sequence length="233" mass="26581">MCTRGSKYRPYDLNLPYTLPQIRFSNLVNDPPLTNFGRCYVHSVAKFFKNEQIRFARIFSGPSLRSVQMALIMAEYMGKTVEIVEDLKEPEAEEVPKYLTVEELKKCGYNVSEFVTSTTKSQVKSPNDLLQRLMNAIRSLSQIKGPVFISNGPLTLKLIESIADLPDGFVDPSANRPFKQPIFSTDDVKVDFTKFDFEELNEIVPFGSISAFEKQQDGSFIRWPYSLPKMTVH</sequence>
<proteinExistence type="predicted"/>
<reference evidence="2" key="1">
    <citation type="submission" date="2022-11" db="UniProtKB">
        <authorList>
            <consortium name="WormBaseParasite"/>
        </authorList>
    </citation>
    <scope>IDENTIFICATION</scope>
</reference>
<organism evidence="1 2">
    <name type="scientific">Panagrolaimus sp. JU765</name>
    <dbReference type="NCBI Taxonomy" id="591449"/>
    <lineage>
        <taxon>Eukaryota</taxon>
        <taxon>Metazoa</taxon>
        <taxon>Ecdysozoa</taxon>
        <taxon>Nematoda</taxon>
        <taxon>Chromadorea</taxon>
        <taxon>Rhabditida</taxon>
        <taxon>Tylenchina</taxon>
        <taxon>Panagrolaimomorpha</taxon>
        <taxon>Panagrolaimoidea</taxon>
        <taxon>Panagrolaimidae</taxon>
        <taxon>Panagrolaimus</taxon>
    </lineage>
</organism>
<dbReference type="WBParaSite" id="JU765_v2.g3073.t1">
    <property type="protein sequence ID" value="JU765_v2.g3073.t1"/>
    <property type="gene ID" value="JU765_v2.g3073"/>
</dbReference>
<evidence type="ECO:0000313" key="2">
    <source>
        <dbReference type="WBParaSite" id="JU765_v2.g3073.t1"/>
    </source>
</evidence>
<protein>
    <submittedName>
        <fullName evidence="2">Uncharacterized protein</fullName>
    </submittedName>
</protein>
<accession>A0AC34R3K2</accession>
<name>A0AC34R3K2_9BILA</name>
<evidence type="ECO:0000313" key="1">
    <source>
        <dbReference type="Proteomes" id="UP000887576"/>
    </source>
</evidence>